<keyword evidence="2" id="KW-1185">Reference proteome</keyword>
<protein>
    <submittedName>
        <fullName evidence="1">PQQ-binding-like beta-propeller repeat protein</fullName>
    </submittedName>
</protein>
<comment type="caution">
    <text evidence="1">The sequence shown here is derived from an EMBL/GenBank/DDBJ whole genome shotgun (WGS) entry which is preliminary data.</text>
</comment>
<name>A0ACC6A7M5_9BACI</name>
<gene>
    <name evidence="1" type="ORF">M3215_10560</name>
</gene>
<evidence type="ECO:0000313" key="1">
    <source>
        <dbReference type="EMBL" id="MCM3736254.1"/>
    </source>
</evidence>
<proteinExistence type="predicted"/>
<sequence>MKKRFMLMLLLFALMVGLSPRSITQAQTTNTQGEQFEQGNYDLQAESPFGQNWNRNSPFTGTENPKVKWEYKVYYKDASLGSDVRQFYTPPAIGRDGTIYAANQNGKLFALNKDGSVKWAKDNLVTMDSVPVIAEDGTIYVSRGSLTAVNPDGSIKWRTKDSVAASMPVLDHDGTIYVHNYQTKRLEAYNPDGTKKWSSNEVADGYIGYGSMLISKDGIIYTLVGVLGNKHLYAHDKNGKELWHKCVPGDYFGNGFALGKNNEIFLNTRDQLYVFNNNGNIVHQWKEKDKEVLLSAPTVSSTDGTIYVGGENYLYAYNPDYSLKWKYRIEGIGSVYEAPVIDKNGVIYFRTSRDMYALNPDATLKWKFNHSAFRFGSPNSSIVIDKDGTLYIPGDWYSGGVPKVEDRYFSIMAIGDDYTDNVCTKESTYMEVLKSLRAKSKKAKLTEDEKKEARDILKELSGDLDKKDN</sequence>
<accession>A0ACC6A7M5</accession>
<dbReference type="Proteomes" id="UP001202289">
    <property type="component" value="Unassembled WGS sequence"/>
</dbReference>
<organism evidence="1 2">
    <name type="scientific">Bacillus cytotoxicus</name>
    <dbReference type="NCBI Taxonomy" id="580165"/>
    <lineage>
        <taxon>Bacteria</taxon>
        <taxon>Bacillati</taxon>
        <taxon>Bacillota</taxon>
        <taxon>Bacilli</taxon>
        <taxon>Bacillales</taxon>
        <taxon>Bacillaceae</taxon>
        <taxon>Bacillus</taxon>
        <taxon>Bacillus cereus group</taxon>
    </lineage>
</organism>
<evidence type="ECO:0000313" key="2">
    <source>
        <dbReference type="Proteomes" id="UP001202289"/>
    </source>
</evidence>
<dbReference type="EMBL" id="JAMBOP010000010">
    <property type="protein sequence ID" value="MCM3736254.1"/>
    <property type="molecule type" value="Genomic_DNA"/>
</dbReference>
<reference evidence="1" key="1">
    <citation type="submission" date="2022-05" db="EMBL/GenBank/DDBJ databases">
        <title>Comparative Genomics of Spacecraft Associated Microbes.</title>
        <authorList>
            <person name="Tran M.T."/>
            <person name="Wright A."/>
            <person name="Seuylemezian A."/>
            <person name="Eisen J."/>
            <person name="Coil D."/>
        </authorList>
    </citation>
    <scope>NUCLEOTIDE SEQUENCE</scope>
    <source>
        <strain evidence="1">FAIRING 10M-2.2</strain>
    </source>
</reference>